<accession>A0A1G7JPB8</accession>
<dbReference type="Proteomes" id="UP000324020">
    <property type="component" value="Unassembled WGS sequence"/>
</dbReference>
<dbReference type="AlphaFoldDB" id="A0A1G7JPB8"/>
<evidence type="ECO:0000256" key="1">
    <source>
        <dbReference type="SAM" id="MobiDB-lite"/>
    </source>
</evidence>
<dbReference type="RefSeq" id="WP_149797914.1">
    <property type="nucleotide sequence ID" value="NZ_FNBO01000003.1"/>
</dbReference>
<protein>
    <recommendedName>
        <fullName evidence="4">CopG family transcriptional regulator</fullName>
    </recommendedName>
</protein>
<organism evidence="2 3">
    <name type="scientific">Halorubrum xinjiangense</name>
    <dbReference type="NCBI Taxonomy" id="261291"/>
    <lineage>
        <taxon>Archaea</taxon>
        <taxon>Methanobacteriati</taxon>
        <taxon>Methanobacteriota</taxon>
        <taxon>Stenosarchaea group</taxon>
        <taxon>Halobacteria</taxon>
        <taxon>Halobacteriales</taxon>
        <taxon>Haloferacaceae</taxon>
        <taxon>Halorubrum</taxon>
    </lineage>
</organism>
<keyword evidence="3" id="KW-1185">Reference proteome</keyword>
<sequence>MTERDPDAADGGAGGALPTNAQVRVPVGLRQKIESRLGETEFDSVDEYAAFVLTAVLREIDERDDGDPRDGDAPADVGDDSVDGEAVQDRLESLGYL</sequence>
<name>A0A1G7JPB8_9EURY</name>
<reference evidence="2 3" key="1">
    <citation type="submission" date="2016-10" db="EMBL/GenBank/DDBJ databases">
        <authorList>
            <person name="Varghese N."/>
            <person name="Submissions S."/>
        </authorList>
    </citation>
    <scope>NUCLEOTIDE SEQUENCE [LARGE SCALE GENOMIC DNA]</scope>
    <source>
        <strain evidence="2 3">CGMCC 1.3527</strain>
    </source>
</reference>
<feature type="region of interest" description="Disordered" evidence="1">
    <location>
        <begin position="59"/>
        <end position="97"/>
    </location>
</feature>
<gene>
    <name evidence="2" type="ORF">SAMN04488067_10339</name>
</gene>
<feature type="compositionally biased region" description="Basic and acidic residues" evidence="1">
    <location>
        <begin position="59"/>
        <end position="72"/>
    </location>
</feature>
<dbReference type="EMBL" id="FNBO01000003">
    <property type="protein sequence ID" value="SDF26792.1"/>
    <property type="molecule type" value="Genomic_DNA"/>
</dbReference>
<feature type="region of interest" description="Disordered" evidence="1">
    <location>
        <begin position="1"/>
        <end position="23"/>
    </location>
</feature>
<evidence type="ECO:0008006" key="4">
    <source>
        <dbReference type="Google" id="ProtNLM"/>
    </source>
</evidence>
<proteinExistence type="predicted"/>
<feature type="compositionally biased region" description="Basic and acidic residues" evidence="1">
    <location>
        <begin position="87"/>
        <end position="97"/>
    </location>
</feature>
<evidence type="ECO:0000313" key="3">
    <source>
        <dbReference type="Proteomes" id="UP000324020"/>
    </source>
</evidence>
<evidence type="ECO:0000313" key="2">
    <source>
        <dbReference type="EMBL" id="SDF26792.1"/>
    </source>
</evidence>